<dbReference type="InterPro" id="IPR037850">
    <property type="entry name" value="RBBP5/Swd1"/>
</dbReference>
<dbReference type="GeneID" id="43579891"/>
<dbReference type="SUPFAM" id="SSF50978">
    <property type="entry name" value="WD40 repeat-like"/>
    <property type="match status" value="1"/>
</dbReference>
<feature type="repeat" description="WD" evidence="5">
    <location>
        <begin position="63"/>
        <end position="96"/>
    </location>
</feature>
<protein>
    <recommendedName>
        <fullName evidence="9">Anaphase-promoting complex subunit 4 WD40 domain-containing protein</fullName>
    </recommendedName>
</protein>
<dbReference type="OrthoDB" id="196858at2759"/>
<proteinExistence type="predicted"/>
<feature type="compositionally biased region" description="Basic and acidic residues" evidence="6">
    <location>
        <begin position="312"/>
        <end position="325"/>
    </location>
</feature>
<dbReference type="InterPro" id="IPR015943">
    <property type="entry name" value="WD40/YVTN_repeat-like_dom_sf"/>
</dbReference>
<reference evidence="7 8" key="1">
    <citation type="submission" date="2019-09" db="EMBL/GenBank/DDBJ databases">
        <authorList>
            <person name="Brejova B."/>
        </authorList>
    </citation>
    <scope>NUCLEOTIDE SEQUENCE [LARGE SCALE GENOMIC DNA]</scope>
</reference>
<dbReference type="SMART" id="SM00320">
    <property type="entry name" value="WD40"/>
    <property type="match status" value="7"/>
</dbReference>
<dbReference type="PANTHER" id="PTHR44040">
    <property type="entry name" value="RETINOBLASTOMA-BINDING PROTEIN 5"/>
    <property type="match status" value="1"/>
</dbReference>
<keyword evidence="3" id="KW-0677">Repeat</keyword>
<dbReference type="PROSITE" id="PS50082">
    <property type="entry name" value="WD_REPEATS_2"/>
    <property type="match status" value="2"/>
</dbReference>
<dbReference type="Pfam" id="PF00400">
    <property type="entry name" value="WD40"/>
    <property type="match status" value="2"/>
</dbReference>
<dbReference type="PROSITE" id="PS00678">
    <property type="entry name" value="WD_REPEATS_1"/>
    <property type="match status" value="1"/>
</dbReference>
<evidence type="ECO:0000313" key="7">
    <source>
        <dbReference type="EMBL" id="VVT46144.1"/>
    </source>
</evidence>
<comment type="subcellular location">
    <subcellularLocation>
        <location evidence="1">Nucleus</location>
    </subcellularLocation>
</comment>
<feature type="repeat" description="WD" evidence="5">
    <location>
        <begin position="21"/>
        <end position="62"/>
    </location>
</feature>
<dbReference type="RefSeq" id="XP_031851682.1">
    <property type="nucleotide sequence ID" value="XM_031995791.1"/>
</dbReference>
<dbReference type="GO" id="GO:0048188">
    <property type="term" value="C:Set1C/COMPASS complex"/>
    <property type="evidence" value="ECO:0007669"/>
    <property type="project" value="InterPro"/>
</dbReference>
<dbReference type="AlphaFoldDB" id="A0A5E8B5P7"/>
<keyword evidence="4" id="KW-0539">Nucleus</keyword>
<dbReference type="PROSITE" id="PS50294">
    <property type="entry name" value="WD_REPEATS_REGION"/>
    <property type="match status" value="1"/>
</dbReference>
<evidence type="ECO:0000256" key="5">
    <source>
        <dbReference type="PROSITE-ProRule" id="PRU00221"/>
    </source>
</evidence>
<feature type="region of interest" description="Disordered" evidence="6">
    <location>
        <begin position="166"/>
        <end position="227"/>
    </location>
</feature>
<dbReference type="Proteomes" id="UP000398389">
    <property type="component" value="Unassembled WGS sequence"/>
</dbReference>
<evidence type="ECO:0000313" key="8">
    <source>
        <dbReference type="Proteomes" id="UP000398389"/>
    </source>
</evidence>
<dbReference type="InterPro" id="IPR001680">
    <property type="entry name" value="WD40_rpt"/>
</dbReference>
<evidence type="ECO:0000256" key="2">
    <source>
        <dbReference type="ARBA" id="ARBA00022574"/>
    </source>
</evidence>
<feature type="region of interest" description="Disordered" evidence="6">
    <location>
        <begin position="299"/>
        <end position="326"/>
    </location>
</feature>
<dbReference type="EMBL" id="CABVLU010000001">
    <property type="protein sequence ID" value="VVT46144.1"/>
    <property type="molecule type" value="Genomic_DNA"/>
</dbReference>
<evidence type="ECO:0000256" key="3">
    <source>
        <dbReference type="ARBA" id="ARBA00022737"/>
    </source>
</evidence>
<accession>A0A5E8B5P7</accession>
<organism evidence="7 8">
    <name type="scientific">Magnusiomyces paraingens</name>
    <dbReference type="NCBI Taxonomy" id="2606893"/>
    <lineage>
        <taxon>Eukaryota</taxon>
        <taxon>Fungi</taxon>
        <taxon>Dikarya</taxon>
        <taxon>Ascomycota</taxon>
        <taxon>Saccharomycotina</taxon>
        <taxon>Dipodascomycetes</taxon>
        <taxon>Dipodascales</taxon>
        <taxon>Dipodascaceae</taxon>
        <taxon>Magnusiomyces</taxon>
    </lineage>
</organism>
<feature type="compositionally biased region" description="Basic residues" evidence="6">
    <location>
        <begin position="202"/>
        <end position="223"/>
    </location>
</feature>
<evidence type="ECO:0000256" key="1">
    <source>
        <dbReference type="ARBA" id="ARBA00004123"/>
    </source>
</evidence>
<evidence type="ECO:0008006" key="9">
    <source>
        <dbReference type="Google" id="ProtNLM"/>
    </source>
</evidence>
<dbReference type="InterPro" id="IPR019775">
    <property type="entry name" value="WD40_repeat_CS"/>
</dbReference>
<evidence type="ECO:0000256" key="4">
    <source>
        <dbReference type="ARBA" id="ARBA00023242"/>
    </source>
</evidence>
<keyword evidence="2 5" id="KW-0853">WD repeat</keyword>
<name>A0A5E8B5P7_9ASCO</name>
<feature type="compositionally biased region" description="Acidic residues" evidence="6">
    <location>
        <begin position="170"/>
        <end position="187"/>
    </location>
</feature>
<dbReference type="PANTHER" id="PTHR44040:SF1">
    <property type="entry name" value="RETINOBLASTOMA-BINDING PROTEIN 5"/>
    <property type="match status" value="1"/>
</dbReference>
<keyword evidence="8" id="KW-1185">Reference proteome</keyword>
<evidence type="ECO:0000256" key="6">
    <source>
        <dbReference type="SAM" id="MobiDB-lite"/>
    </source>
</evidence>
<sequence length="510" mass="56637">MNLSLLDPFALAQEFPDTQATTLHLGHATCLKFSPNGDYLASGLINGSIAIFDLDTNGVLTVLQGHSRQIESLSWSHTNRYLLSAGRDWKCIIWDLGVRGNVSAIQKIKVVVNLGAPVWMAQFHPKNDNLFVASLLDKNAVFVDISQKNIGGDVIPHILDLNSSIKQQEPEQEPEPELEREPEEEQEPGPGPEPEPEEDTKKRKGKRKRTKKGKGSSSKKKTGSVKQDVLTAMFSPSGEYIITGTSRGSINIIRTGSPEVMYSKSISTSKIKSMALSPSGRLMVVNSSDRVIRLLAMPDMRYPPPDQNGNHKNNESGEGFSKDNDDGQEFANIQEWDIKTQHKFQDVVNRLQWNSVAIAPSAEYIIASTFEDAQDIYMWDTSTGSLVKIYNGPKEELVEIAWHPTRPLIAATGLESGRIHTWTSVPPQRWSALAPDFIEVDENVVYDEAEDEFDRLYEDIDAGEEQDEEDESVDVFGGLGTIPGVAESTMFVIPVSMEFEDDEKPVSEDD</sequence>
<dbReference type="Gene3D" id="2.130.10.10">
    <property type="entry name" value="YVTN repeat-like/Quinoprotein amine dehydrogenase"/>
    <property type="match status" value="3"/>
</dbReference>
<dbReference type="InterPro" id="IPR036322">
    <property type="entry name" value="WD40_repeat_dom_sf"/>
</dbReference>
<gene>
    <name evidence="7" type="ORF">SAPINGB_P001068</name>
</gene>